<keyword evidence="2 4" id="KW-0560">Oxidoreductase</keyword>
<keyword evidence="4" id="KW-0408">Iron</keyword>
<comment type="catalytic activity">
    <reaction evidence="4">
        <text>[thioredoxin]-disulfide + sulfite + AMP + 2 H(+) = adenosine 5'-phosphosulfate + [thioredoxin]-dithiol</text>
        <dbReference type="Rhea" id="RHEA:21976"/>
        <dbReference type="Rhea" id="RHEA-COMP:10698"/>
        <dbReference type="Rhea" id="RHEA-COMP:10700"/>
        <dbReference type="ChEBI" id="CHEBI:15378"/>
        <dbReference type="ChEBI" id="CHEBI:17359"/>
        <dbReference type="ChEBI" id="CHEBI:29950"/>
        <dbReference type="ChEBI" id="CHEBI:50058"/>
        <dbReference type="ChEBI" id="CHEBI:58243"/>
        <dbReference type="ChEBI" id="CHEBI:456215"/>
        <dbReference type="EC" id="1.8.4.10"/>
    </reaction>
</comment>
<dbReference type="SUPFAM" id="SSF52402">
    <property type="entry name" value="Adenine nucleotide alpha hydrolases-like"/>
    <property type="match status" value="1"/>
</dbReference>
<feature type="binding site" evidence="4">
    <location>
        <position position="213"/>
    </location>
    <ligand>
        <name>[4Fe-4S] cluster</name>
        <dbReference type="ChEBI" id="CHEBI:49883"/>
    </ligand>
</feature>
<feature type="active site" description="Nucleophile; cysteine thiosulfonate intermediate" evidence="4">
    <location>
        <position position="236"/>
    </location>
</feature>
<evidence type="ECO:0000256" key="2">
    <source>
        <dbReference type="ARBA" id="ARBA00023002"/>
    </source>
</evidence>
<dbReference type="Gene3D" id="3.40.50.620">
    <property type="entry name" value="HUPs"/>
    <property type="match status" value="1"/>
</dbReference>
<dbReference type="HAMAP" id="MF_00063">
    <property type="entry name" value="CysH"/>
    <property type="match status" value="1"/>
</dbReference>
<dbReference type="PIRSF" id="PIRSF000857">
    <property type="entry name" value="PAPS_reductase"/>
    <property type="match status" value="1"/>
</dbReference>
<dbReference type="GO" id="GO:0004604">
    <property type="term" value="F:phosphoadenylyl-sulfate reductase (thioredoxin) activity"/>
    <property type="evidence" value="ECO:0007669"/>
    <property type="project" value="UniProtKB-EC"/>
</dbReference>
<evidence type="ECO:0000313" key="6">
    <source>
        <dbReference type="EMBL" id="MBD7964002.1"/>
    </source>
</evidence>
<dbReference type="Proteomes" id="UP000603641">
    <property type="component" value="Unassembled WGS sequence"/>
</dbReference>
<accession>A0ABR8SKK0</accession>
<dbReference type="PANTHER" id="PTHR46509:SF1">
    <property type="entry name" value="PHOSPHOADENOSINE PHOSPHOSULFATE REDUCTASE"/>
    <property type="match status" value="1"/>
</dbReference>
<keyword evidence="7" id="KW-1185">Reference proteome</keyword>
<sequence length="242" mass="27483">MLKGGSKLLTYATWNEKLPDFNHENPTKGALDVLEWAYGTYGEDLVYACSFGIEGSVLVDLVSQVKPDAQIVFLDTNLHFQETYDVIEAAKKRYPSLRIKLKTPALTLEEQAKKHSDGLWNVDSNLCCTIRKVIPLEEELKGVKAWLSGLRKEQSAARSNTDFVNRDERFKSIKVCPLIHWTWKDIWRYAHKHDLPYNKLHDNGYPSIGCAPCTQAAINADDLRSGRWSGTEKLECGLHETT</sequence>
<comment type="caution">
    <text evidence="6">The sequence shown here is derived from an EMBL/GenBank/DDBJ whole genome shotgun (WGS) entry which is preliminary data.</text>
</comment>
<comment type="similarity">
    <text evidence="1 4">Belongs to the PAPS reductase family. CysH subfamily.</text>
</comment>
<dbReference type="EMBL" id="JACSQM010000003">
    <property type="protein sequence ID" value="MBD7964002.1"/>
    <property type="molecule type" value="Genomic_DNA"/>
</dbReference>
<dbReference type="Pfam" id="PF01507">
    <property type="entry name" value="PAPS_reduct"/>
    <property type="match status" value="1"/>
</dbReference>
<gene>
    <name evidence="4" type="primary">cysH</name>
    <name evidence="6" type="ORF">H9648_08045</name>
</gene>
<proteinExistence type="inferred from homology"/>
<comment type="pathway">
    <text evidence="3 4">Sulfur metabolism; hydrogen sulfide biosynthesis; sulfite from sulfate.</text>
</comment>
<reference evidence="6 7" key="1">
    <citation type="submission" date="2020-08" db="EMBL/GenBank/DDBJ databases">
        <title>A Genomic Blueprint of the Chicken Gut Microbiome.</title>
        <authorList>
            <person name="Gilroy R."/>
            <person name="Ravi A."/>
            <person name="Getino M."/>
            <person name="Pursley I."/>
            <person name="Horton D.L."/>
            <person name="Alikhan N.-F."/>
            <person name="Baker D."/>
            <person name="Gharbi K."/>
            <person name="Hall N."/>
            <person name="Watson M."/>
            <person name="Adriaenssens E.M."/>
            <person name="Foster-Nyarko E."/>
            <person name="Jarju S."/>
            <person name="Secka A."/>
            <person name="Antonio M."/>
            <person name="Oren A."/>
            <person name="Chaudhuri R."/>
            <person name="La Ragione R.M."/>
            <person name="Hildebrand F."/>
            <person name="Pallen M.J."/>
        </authorList>
    </citation>
    <scope>NUCLEOTIDE SEQUENCE [LARGE SCALE GENOMIC DNA]</scope>
    <source>
        <strain evidence="6 7">Sa2CUA10</strain>
    </source>
</reference>
<dbReference type="PANTHER" id="PTHR46509">
    <property type="entry name" value="PHOSPHOADENOSINE PHOSPHOSULFATE REDUCTASE"/>
    <property type="match status" value="1"/>
</dbReference>
<feature type="domain" description="Phosphoadenosine phosphosulphate reductase" evidence="5">
    <location>
        <begin position="45"/>
        <end position="216"/>
    </location>
</feature>
<name>A0ABR8SKK0_9BACL</name>
<dbReference type="InterPro" id="IPR014729">
    <property type="entry name" value="Rossmann-like_a/b/a_fold"/>
</dbReference>
<dbReference type="CDD" id="cd23945">
    <property type="entry name" value="PAPS_reductase"/>
    <property type="match status" value="1"/>
</dbReference>
<feature type="binding site" evidence="4">
    <location>
        <position position="127"/>
    </location>
    <ligand>
        <name>[4Fe-4S] cluster</name>
        <dbReference type="ChEBI" id="CHEBI:49883"/>
    </ligand>
</feature>
<evidence type="ECO:0000313" key="7">
    <source>
        <dbReference type="Proteomes" id="UP000603641"/>
    </source>
</evidence>
<comment type="subcellular location">
    <subcellularLocation>
        <location evidence="4">Cytoplasm</location>
    </subcellularLocation>
</comment>
<organism evidence="6 7">
    <name type="scientific">Fictibacillus norfolkensis</name>
    <dbReference type="NCBI Taxonomy" id="2762233"/>
    <lineage>
        <taxon>Bacteria</taxon>
        <taxon>Bacillati</taxon>
        <taxon>Bacillota</taxon>
        <taxon>Bacilli</taxon>
        <taxon>Bacillales</taxon>
        <taxon>Fictibacillaceae</taxon>
        <taxon>Fictibacillus</taxon>
    </lineage>
</organism>
<evidence type="ECO:0000259" key="5">
    <source>
        <dbReference type="Pfam" id="PF01507"/>
    </source>
</evidence>
<evidence type="ECO:0000256" key="4">
    <source>
        <dbReference type="HAMAP-Rule" id="MF_00063"/>
    </source>
</evidence>
<comment type="cofactor">
    <cofactor evidence="4">
        <name>[4Fe-4S] cluster</name>
        <dbReference type="ChEBI" id="CHEBI:49883"/>
    </cofactor>
    <text evidence="4">Binds 1 [4Fe-4S] cluster per subunit.</text>
</comment>
<dbReference type="InterPro" id="IPR004511">
    <property type="entry name" value="PAPS/APS_Rdtase"/>
</dbReference>
<feature type="binding site" evidence="4">
    <location>
        <position position="128"/>
    </location>
    <ligand>
        <name>[4Fe-4S] cluster</name>
        <dbReference type="ChEBI" id="CHEBI:49883"/>
    </ligand>
</feature>
<keyword evidence="4" id="KW-0963">Cytoplasm</keyword>
<dbReference type="EC" id="1.8.4.10" evidence="4"/>
<evidence type="ECO:0000256" key="1">
    <source>
        <dbReference type="ARBA" id="ARBA00009732"/>
    </source>
</evidence>
<keyword evidence="4" id="KW-0411">Iron-sulfur</keyword>
<dbReference type="NCBIfam" id="TIGR00434">
    <property type="entry name" value="cysH"/>
    <property type="match status" value="1"/>
</dbReference>
<keyword evidence="4" id="KW-0479">Metal-binding</keyword>
<dbReference type="NCBIfam" id="NF002537">
    <property type="entry name" value="PRK02090.1"/>
    <property type="match status" value="1"/>
</dbReference>
<feature type="binding site" evidence="4">
    <location>
        <position position="210"/>
    </location>
    <ligand>
        <name>[4Fe-4S] cluster</name>
        <dbReference type="ChEBI" id="CHEBI:49883"/>
    </ligand>
</feature>
<dbReference type="InterPro" id="IPR002500">
    <property type="entry name" value="PAPS_reduct_dom"/>
</dbReference>
<protein>
    <recommendedName>
        <fullName evidence="4">Adenosine 5'-phosphosulfate reductase</fullName>
        <shortName evidence="4">APS reductase</shortName>
        <ecNumber evidence="4">1.8.4.10</ecNumber>
    </recommendedName>
    <alternativeName>
        <fullName evidence="4">5'-adenylylsulfate reductase</fullName>
    </alternativeName>
    <alternativeName>
        <fullName evidence="4">Thioredoxin-dependent 5'-adenylylsulfate reductase</fullName>
    </alternativeName>
</protein>
<comment type="function">
    <text evidence="4">Catalyzes the formation of sulfite from adenosine 5'-phosphosulfate (APS) using thioredoxin as an electron donor.</text>
</comment>
<evidence type="ECO:0000256" key="3">
    <source>
        <dbReference type="ARBA" id="ARBA00024327"/>
    </source>
</evidence>